<sequence length="170" mass="19681">MFKTIENGYTLGYVPRPLVIVVVGENPFTVGWHTPVNKNPFLYSISIDKANYSYRLLKDNFTINFLTSEYFEQILIAGSYHGDQVDKLSLMRNVHLIDSQKVASKSILESFMIYECEVHKKIEFEDHALVIGKVLAIEYKQGKVKPKNKLVFSMGKNYYCFNTKGFYKKI</sequence>
<dbReference type="GO" id="GO:0010181">
    <property type="term" value="F:FMN binding"/>
    <property type="evidence" value="ECO:0007669"/>
    <property type="project" value="InterPro"/>
</dbReference>
<dbReference type="SMART" id="SM00903">
    <property type="entry name" value="Flavin_Reduct"/>
    <property type="match status" value="1"/>
</dbReference>
<dbReference type="SUPFAM" id="SSF50475">
    <property type="entry name" value="FMN-binding split barrel"/>
    <property type="match status" value="1"/>
</dbReference>
<comment type="cofactor">
    <cofactor evidence="1">
        <name>FMN</name>
        <dbReference type="ChEBI" id="CHEBI:58210"/>
    </cofactor>
</comment>
<reference evidence="5" key="1">
    <citation type="journal article" date="2020" name="mSystems">
        <title>Genome- and Community-Level Interaction Insights into Carbon Utilization and Element Cycling Functions of Hydrothermarchaeota in Hydrothermal Sediment.</title>
        <authorList>
            <person name="Zhou Z."/>
            <person name="Liu Y."/>
            <person name="Xu W."/>
            <person name="Pan J."/>
            <person name="Luo Z.H."/>
            <person name="Li M."/>
        </authorList>
    </citation>
    <scope>NUCLEOTIDE SEQUENCE [LARGE SCALE GENOMIC DNA]</scope>
    <source>
        <strain evidence="5">SpSt-114</strain>
    </source>
</reference>
<evidence type="ECO:0000256" key="2">
    <source>
        <dbReference type="ARBA" id="ARBA00022630"/>
    </source>
</evidence>
<dbReference type="InterPro" id="IPR002563">
    <property type="entry name" value="Flavin_Rdtase-like_dom"/>
</dbReference>
<dbReference type="PANTHER" id="PTHR43567">
    <property type="entry name" value="FLAVOREDOXIN-RELATED-RELATED"/>
    <property type="match status" value="1"/>
</dbReference>
<evidence type="ECO:0000256" key="1">
    <source>
        <dbReference type="ARBA" id="ARBA00001917"/>
    </source>
</evidence>
<proteinExistence type="inferred from homology"/>
<dbReference type="EMBL" id="DSAC01000003">
    <property type="protein sequence ID" value="HHO73051.1"/>
    <property type="molecule type" value="Genomic_DNA"/>
</dbReference>
<dbReference type="PANTHER" id="PTHR43567:SF1">
    <property type="entry name" value="FLAVOREDOXIN"/>
    <property type="match status" value="1"/>
</dbReference>
<gene>
    <name evidence="5" type="ORF">ENN04_00195</name>
</gene>
<comment type="caution">
    <text evidence="5">The sequence shown here is derived from an EMBL/GenBank/DDBJ whole genome shotgun (WGS) entry which is preliminary data.</text>
</comment>
<dbReference type="Gene3D" id="2.30.110.10">
    <property type="entry name" value="Electron Transport, Fmn-binding Protein, Chain A"/>
    <property type="match status" value="1"/>
</dbReference>
<evidence type="ECO:0000256" key="3">
    <source>
        <dbReference type="ARBA" id="ARBA00038054"/>
    </source>
</evidence>
<dbReference type="InterPro" id="IPR012349">
    <property type="entry name" value="Split_barrel_FMN-bd"/>
</dbReference>
<name>A0A7C5X027_9AQUI</name>
<dbReference type="GO" id="GO:0016646">
    <property type="term" value="F:oxidoreductase activity, acting on the CH-NH group of donors, NAD or NADP as acceptor"/>
    <property type="evidence" value="ECO:0007669"/>
    <property type="project" value="UniProtKB-ARBA"/>
</dbReference>
<dbReference type="Pfam" id="PF01613">
    <property type="entry name" value="Flavin_Reduct"/>
    <property type="match status" value="1"/>
</dbReference>
<dbReference type="AlphaFoldDB" id="A0A7C5X027"/>
<accession>A0A7C5X027</accession>
<organism evidence="5">
    <name type="scientific">Thermocrinis ruber</name>
    <dbReference type="NCBI Taxonomy" id="75906"/>
    <lineage>
        <taxon>Bacteria</taxon>
        <taxon>Pseudomonadati</taxon>
        <taxon>Aquificota</taxon>
        <taxon>Aquificia</taxon>
        <taxon>Aquificales</taxon>
        <taxon>Aquificaceae</taxon>
        <taxon>Thermocrinis</taxon>
    </lineage>
</organism>
<protein>
    <submittedName>
        <fullName evidence="5">Flavin reductase family protein</fullName>
    </submittedName>
</protein>
<feature type="domain" description="Flavin reductase like" evidence="4">
    <location>
        <begin position="11"/>
        <end position="159"/>
    </location>
</feature>
<keyword evidence="2" id="KW-0285">Flavoprotein</keyword>
<evidence type="ECO:0000313" key="5">
    <source>
        <dbReference type="EMBL" id="HHO73051.1"/>
    </source>
</evidence>
<dbReference type="InterPro" id="IPR052174">
    <property type="entry name" value="Flavoredoxin"/>
</dbReference>
<evidence type="ECO:0000259" key="4">
    <source>
        <dbReference type="SMART" id="SM00903"/>
    </source>
</evidence>
<comment type="similarity">
    <text evidence="3">Belongs to the flavoredoxin family.</text>
</comment>